<feature type="binding site" evidence="10">
    <location>
        <position position="245"/>
    </location>
    <ligand>
        <name>sn-glycerol 3-phosphate</name>
        <dbReference type="ChEBI" id="CHEBI:57597"/>
    </ligand>
</feature>
<name>A0A0B1Q371_9HYPH</name>
<evidence type="ECO:0000256" key="13">
    <source>
        <dbReference type="PIRSR" id="PIRSR000114-3"/>
    </source>
</evidence>
<gene>
    <name evidence="10" type="primary">gpsA</name>
    <name evidence="18" type="ORF">LA66_01065</name>
</gene>
<dbReference type="GO" id="GO:0141153">
    <property type="term" value="F:glycerol-3-phosphate dehydrogenase (NADP+) activity"/>
    <property type="evidence" value="ECO:0007669"/>
    <property type="project" value="RHEA"/>
</dbReference>
<dbReference type="Pfam" id="PF07479">
    <property type="entry name" value="NAD_Gly3P_dh_C"/>
    <property type="match status" value="1"/>
</dbReference>
<evidence type="ECO:0000256" key="15">
    <source>
        <dbReference type="RuleBase" id="RU000439"/>
    </source>
</evidence>
<dbReference type="PRINTS" id="PR00077">
    <property type="entry name" value="GPDHDRGNASE"/>
</dbReference>
<feature type="binding site" evidence="10">
    <location>
        <position position="139"/>
    </location>
    <ligand>
        <name>sn-glycerol 3-phosphate</name>
        <dbReference type="ChEBI" id="CHEBI:57597"/>
    </ligand>
</feature>
<dbReference type="InterPro" id="IPR006109">
    <property type="entry name" value="G3P_DH_NAD-dep_C"/>
</dbReference>
<dbReference type="PANTHER" id="PTHR11728">
    <property type="entry name" value="GLYCEROL-3-PHOSPHATE DEHYDROGENASE"/>
    <property type="match status" value="1"/>
</dbReference>
<dbReference type="GO" id="GO:0141152">
    <property type="term" value="F:glycerol-3-phosphate dehydrogenase (NAD+) activity"/>
    <property type="evidence" value="ECO:0007669"/>
    <property type="project" value="RHEA"/>
</dbReference>
<keyword evidence="10" id="KW-0963">Cytoplasm</keyword>
<dbReference type="OrthoDB" id="9812273at2"/>
<dbReference type="GO" id="GO:0005975">
    <property type="term" value="P:carbohydrate metabolic process"/>
    <property type="evidence" value="ECO:0007669"/>
    <property type="project" value="InterPro"/>
</dbReference>
<comment type="catalytic activity">
    <reaction evidence="10">
        <text>sn-glycerol 3-phosphate + NAD(+) = dihydroxyacetone phosphate + NADH + H(+)</text>
        <dbReference type="Rhea" id="RHEA:11092"/>
        <dbReference type="ChEBI" id="CHEBI:15378"/>
        <dbReference type="ChEBI" id="CHEBI:57540"/>
        <dbReference type="ChEBI" id="CHEBI:57597"/>
        <dbReference type="ChEBI" id="CHEBI:57642"/>
        <dbReference type="ChEBI" id="CHEBI:57945"/>
        <dbReference type="EC" id="1.1.1.94"/>
    </reaction>
</comment>
<dbReference type="AlphaFoldDB" id="A0A0B1Q371"/>
<feature type="binding site" evidence="10">
    <location>
        <position position="52"/>
    </location>
    <ligand>
        <name>NADPH</name>
        <dbReference type="ChEBI" id="CHEBI:57783"/>
    </ligand>
</feature>
<dbReference type="PANTHER" id="PTHR11728:SF1">
    <property type="entry name" value="GLYCEROL-3-PHOSPHATE DEHYDROGENASE [NAD(+)] 2, CHLOROPLASTIC"/>
    <property type="match status" value="1"/>
</dbReference>
<feature type="active site" description="Proton acceptor" evidence="10 11">
    <location>
        <position position="192"/>
    </location>
</feature>
<dbReference type="Gene3D" id="1.10.1040.10">
    <property type="entry name" value="N-(1-d-carboxylethyl)-l-norvaline Dehydrogenase, domain 2"/>
    <property type="match status" value="1"/>
</dbReference>
<dbReference type="SUPFAM" id="SSF51735">
    <property type="entry name" value="NAD(P)-binding Rossmann-fold domains"/>
    <property type="match status" value="1"/>
</dbReference>
<feature type="binding site" evidence="13">
    <location>
        <position position="256"/>
    </location>
    <ligand>
        <name>NAD(+)</name>
        <dbReference type="ChEBI" id="CHEBI:57540"/>
    </ligand>
</feature>
<keyword evidence="5 10" id="KW-0560">Oxidoreductase</keyword>
<protein>
    <recommendedName>
        <fullName evidence="10">Glycerol-3-phosphate dehydrogenase [NAD(P)+]</fullName>
        <ecNumber evidence="10">1.1.1.94</ecNumber>
    </recommendedName>
    <alternativeName>
        <fullName evidence="10">NAD(P)(+)-dependent glycerol-3-phosphate dehydrogenase</fullName>
    </alternativeName>
    <alternativeName>
        <fullName evidence="10">NAD(P)H-dependent dihydroxyacetone-phosphate reductase</fullName>
    </alternativeName>
</protein>
<dbReference type="Proteomes" id="UP000030826">
    <property type="component" value="Unassembled WGS sequence"/>
</dbReference>
<feature type="domain" description="Glycerol-3-phosphate dehydrogenase NAD-dependent C-terminal" evidence="17">
    <location>
        <begin position="181"/>
        <end position="316"/>
    </location>
</feature>
<dbReference type="InterPro" id="IPR006168">
    <property type="entry name" value="G3P_DH_NAD-dep"/>
</dbReference>
<evidence type="ECO:0000256" key="4">
    <source>
        <dbReference type="ARBA" id="ARBA00022857"/>
    </source>
</evidence>
<dbReference type="GO" id="GO:0051287">
    <property type="term" value="F:NAD binding"/>
    <property type="evidence" value="ECO:0007669"/>
    <property type="project" value="InterPro"/>
</dbReference>
<feature type="binding site" evidence="10">
    <location>
        <position position="141"/>
    </location>
    <ligand>
        <name>NADPH</name>
        <dbReference type="ChEBI" id="CHEBI:57783"/>
    </ligand>
</feature>
<feature type="domain" description="Glycerol-3-phosphate dehydrogenase NAD-dependent N-terminal" evidence="16">
    <location>
        <begin position="7"/>
        <end position="159"/>
    </location>
</feature>
<keyword evidence="8 10" id="KW-0594">Phospholipid biosynthesis</keyword>
<dbReference type="PROSITE" id="PS00957">
    <property type="entry name" value="NAD_G3PDH"/>
    <property type="match status" value="1"/>
</dbReference>
<comment type="pathway">
    <text evidence="10">Membrane lipid metabolism; glycerophospholipid metabolism.</text>
</comment>
<feature type="binding site" evidence="13">
    <location>
        <position position="141"/>
    </location>
    <ligand>
        <name>NAD(+)</name>
        <dbReference type="ChEBI" id="CHEBI:57540"/>
    </ligand>
</feature>
<organism evidence="18 19">
    <name type="scientific">Aureimonas altamirensis</name>
    <dbReference type="NCBI Taxonomy" id="370622"/>
    <lineage>
        <taxon>Bacteria</taxon>
        <taxon>Pseudomonadati</taxon>
        <taxon>Pseudomonadota</taxon>
        <taxon>Alphaproteobacteria</taxon>
        <taxon>Hyphomicrobiales</taxon>
        <taxon>Aurantimonadaceae</taxon>
        <taxon>Aureimonas</taxon>
    </lineage>
</organism>
<feature type="binding site" evidence="10">
    <location>
        <position position="257"/>
    </location>
    <ligand>
        <name>sn-glycerol 3-phosphate</name>
        <dbReference type="ChEBI" id="CHEBI:57597"/>
    </ligand>
</feature>
<comment type="caution">
    <text evidence="10">Lacks conserved residue(s) required for the propagation of feature annotation.</text>
</comment>
<evidence type="ECO:0000256" key="9">
    <source>
        <dbReference type="ARBA" id="ARBA00023264"/>
    </source>
</evidence>
<evidence type="ECO:0000256" key="6">
    <source>
        <dbReference type="ARBA" id="ARBA00023027"/>
    </source>
</evidence>
<comment type="subcellular location">
    <subcellularLocation>
        <location evidence="10">Cytoplasm</location>
    </subcellularLocation>
</comment>
<evidence type="ECO:0000256" key="1">
    <source>
        <dbReference type="ARBA" id="ARBA00011009"/>
    </source>
</evidence>
<keyword evidence="6 10" id="KW-0520">NAD</keyword>
<evidence type="ECO:0000313" key="19">
    <source>
        <dbReference type="Proteomes" id="UP000030826"/>
    </source>
</evidence>
<feature type="binding site" evidence="10">
    <location>
        <position position="137"/>
    </location>
    <ligand>
        <name>sn-glycerol 3-phosphate</name>
        <dbReference type="ChEBI" id="CHEBI:57597"/>
    </ligand>
</feature>
<dbReference type="GO" id="GO:0008654">
    <property type="term" value="P:phospholipid biosynthetic process"/>
    <property type="evidence" value="ECO:0007669"/>
    <property type="project" value="UniProtKB-KW"/>
</dbReference>
<feature type="binding site" evidence="10">
    <location>
        <position position="275"/>
    </location>
    <ligand>
        <name>NADPH</name>
        <dbReference type="ChEBI" id="CHEBI:57783"/>
    </ligand>
</feature>
<keyword evidence="2 10" id="KW-0444">Lipid biosynthesis</keyword>
<dbReference type="Pfam" id="PF01210">
    <property type="entry name" value="NAD_Gly3P_dh_N"/>
    <property type="match status" value="1"/>
</dbReference>
<dbReference type="InterPro" id="IPR013328">
    <property type="entry name" value="6PGD_dom2"/>
</dbReference>
<dbReference type="STRING" id="370622.LA66_01065"/>
<dbReference type="FunFam" id="3.40.50.720:FF:000019">
    <property type="entry name" value="Glycerol-3-phosphate dehydrogenase [NAD(P)+]"/>
    <property type="match status" value="1"/>
</dbReference>
<accession>A0A0B1Q371</accession>
<dbReference type="Gene3D" id="3.40.50.720">
    <property type="entry name" value="NAD(P)-binding Rossmann-like Domain"/>
    <property type="match status" value="1"/>
</dbReference>
<reference evidence="18 19" key="1">
    <citation type="submission" date="2014-09" db="EMBL/GenBank/DDBJ databases">
        <title>Isolation and characterization of Aurantimonas altamirensis ON-56566 from clinical sample following a dog bite.</title>
        <authorList>
            <person name="Eshaghi A."/>
            <person name="Li A."/>
            <person name="Shahinas D."/>
            <person name="Bahn P."/>
            <person name="Kus J.V."/>
            <person name="Patel S.N."/>
        </authorList>
    </citation>
    <scope>NUCLEOTIDE SEQUENCE [LARGE SCALE GENOMIC DNA]</scope>
    <source>
        <strain evidence="18 19">ON-56566</strain>
    </source>
</reference>
<evidence type="ECO:0000313" key="18">
    <source>
        <dbReference type="EMBL" id="KHJ55303.1"/>
    </source>
</evidence>
<feature type="binding site" evidence="10">
    <location>
        <position position="192"/>
    </location>
    <ligand>
        <name>sn-glycerol 3-phosphate</name>
        <dbReference type="ChEBI" id="CHEBI:57597"/>
    </ligand>
</feature>
<feature type="binding site" evidence="12">
    <location>
        <position position="109"/>
    </location>
    <ligand>
        <name>substrate</name>
    </ligand>
</feature>
<dbReference type="GO" id="GO:0046167">
    <property type="term" value="P:glycerol-3-phosphate biosynthetic process"/>
    <property type="evidence" value="ECO:0007669"/>
    <property type="project" value="UniProtKB-UniRule"/>
</dbReference>
<comment type="function">
    <text evidence="10">Catalyzes the reduction of the glycolytic intermediate dihydroxyacetone phosphate (DHAP) to sn-glycerol 3-phosphate (G3P), the key precursor for phospholipid synthesis.</text>
</comment>
<dbReference type="HAMAP" id="MF_00394">
    <property type="entry name" value="NAD_Glyc3P_dehydrog"/>
    <property type="match status" value="1"/>
</dbReference>
<dbReference type="EC" id="1.1.1.94" evidence="10"/>
<feature type="binding site" evidence="10">
    <location>
        <position position="256"/>
    </location>
    <ligand>
        <name>NADPH</name>
        <dbReference type="ChEBI" id="CHEBI:57783"/>
    </ligand>
</feature>
<comment type="caution">
    <text evidence="18">The sequence shown here is derived from an EMBL/GenBank/DDBJ whole genome shotgun (WGS) entry which is preliminary data.</text>
</comment>
<evidence type="ECO:0000256" key="14">
    <source>
        <dbReference type="RuleBase" id="RU000437"/>
    </source>
</evidence>
<evidence type="ECO:0000256" key="8">
    <source>
        <dbReference type="ARBA" id="ARBA00023209"/>
    </source>
</evidence>
<feature type="binding site" evidence="13">
    <location>
        <position position="274"/>
    </location>
    <ligand>
        <name>NAD(+)</name>
        <dbReference type="ChEBI" id="CHEBI:57540"/>
    </ligand>
</feature>
<dbReference type="GO" id="GO:0046168">
    <property type="term" value="P:glycerol-3-phosphate catabolic process"/>
    <property type="evidence" value="ECO:0007669"/>
    <property type="project" value="InterPro"/>
</dbReference>
<keyword evidence="4 10" id="KW-0521">NADP</keyword>
<dbReference type="GO" id="GO:0006650">
    <property type="term" value="P:glycerophospholipid metabolic process"/>
    <property type="evidence" value="ECO:0007669"/>
    <property type="project" value="UniProtKB-UniRule"/>
</dbReference>
<evidence type="ECO:0000256" key="5">
    <source>
        <dbReference type="ARBA" id="ARBA00023002"/>
    </source>
</evidence>
<sequence>MTERRRIAVIGGGAWGTALATVASRNGHDVTLYARERQTVDAVNDTHENPAYLPGVGLPVELTATDSLEGAVDGADMALIVVPAQTLRILARELKAFLPAGLPLVLCSKGIEKSTGRFASQVVAEELPDQPLAVLSGPSFAHDVARGLPTAVTLAAEDVDLSDRLAAALSGDTLRIYASSDIVGVEAGGALKNVLALAAGAIAGRHMGPSAGAAIITRGFVELRRLGEALGARTETLMGLSGLGDLVLTCSSDQSRNFAYGAALGRGEDLTTLKLAEGVHSASIAARLARQHGIEAPIIQTVADVLEGAVSLDDAIRALLSRPLKRETD</sequence>
<evidence type="ECO:0000256" key="12">
    <source>
        <dbReference type="PIRSR" id="PIRSR000114-2"/>
    </source>
</evidence>
<dbReference type="InterPro" id="IPR011128">
    <property type="entry name" value="G3P_DH_NAD-dep_N"/>
</dbReference>
<feature type="binding site" evidence="10">
    <location>
        <position position="256"/>
    </location>
    <ligand>
        <name>sn-glycerol 3-phosphate</name>
        <dbReference type="ChEBI" id="CHEBI:57597"/>
    </ligand>
</feature>
<feature type="binding site" evidence="10">
    <location>
        <position position="255"/>
    </location>
    <ligand>
        <name>sn-glycerol 3-phosphate</name>
        <dbReference type="ChEBI" id="CHEBI:57597"/>
    </ligand>
</feature>
<dbReference type="NCBIfam" id="NF000942">
    <property type="entry name" value="PRK00094.1-4"/>
    <property type="match status" value="1"/>
</dbReference>
<dbReference type="RefSeq" id="WP_039188121.1">
    <property type="nucleotide sequence ID" value="NZ_JAQRFV010000004.1"/>
</dbReference>
<evidence type="ECO:0000256" key="2">
    <source>
        <dbReference type="ARBA" id="ARBA00022516"/>
    </source>
</evidence>
<dbReference type="SUPFAM" id="SSF48179">
    <property type="entry name" value="6-phosphogluconate dehydrogenase C-terminal domain-like"/>
    <property type="match status" value="1"/>
</dbReference>
<dbReference type="EMBL" id="JRFJ01000001">
    <property type="protein sequence ID" value="KHJ55303.1"/>
    <property type="molecule type" value="Genomic_DNA"/>
</dbReference>
<dbReference type="GO" id="GO:0005829">
    <property type="term" value="C:cytosol"/>
    <property type="evidence" value="ECO:0007669"/>
    <property type="project" value="TreeGrafter"/>
</dbReference>
<feature type="binding site" evidence="10">
    <location>
        <position position="109"/>
    </location>
    <ligand>
        <name>NADPH</name>
        <dbReference type="ChEBI" id="CHEBI:57783"/>
    </ligand>
</feature>
<evidence type="ECO:0000256" key="3">
    <source>
        <dbReference type="ARBA" id="ARBA00022741"/>
    </source>
</evidence>
<dbReference type="InterPro" id="IPR036291">
    <property type="entry name" value="NAD(P)-bd_dom_sf"/>
</dbReference>
<feature type="binding site" evidence="10">
    <location>
        <position position="277"/>
    </location>
    <ligand>
        <name>NADPH</name>
        <dbReference type="ChEBI" id="CHEBI:57783"/>
    </ligand>
</feature>
<proteinExistence type="inferred from homology"/>
<evidence type="ECO:0000256" key="11">
    <source>
        <dbReference type="PIRSR" id="PIRSR000114-1"/>
    </source>
</evidence>
<dbReference type="NCBIfam" id="NF000940">
    <property type="entry name" value="PRK00094.1-2"/>
    <property type="match status" value="1"/>
</dbReference>
<evidence type="ECO:0000256" key="10">
    <source>
        <dbReference type="HAMAP-Rule" id="MF_00394"/>
    </source>
</evidence>
<keyword evidence="7 10" id="KW-0443">Lipid metabolism</keyword>
<feature type="binding site" evidence="13">
    <location>
        <begin position="11"/>
        <end position="16"/>
    </location>
    <ligand>
        <name>NAD(+)</name>
        <dbReference type="ChEBI" id="CHEBI:57540"/>
    </ligand>
</feature>
<dbReference type="PIRSF" id="PIRSF000114">
    <property type="entry name" value="Glycerol-3-P_dh"/>
    <property type="match status" value="1"/>
</dbReference>
<evidence type="ECO:0000256" key="7">
    <source>
        <dbReference type="ARBA" id="ARBA00023098"/>
    </source>
</evidence>
<comment type="catalytic activity">
    <reaction evidence="10 15">
        <text>sn-glycerol 3-phosphate + NADP(+) = dihydroxyacetone phosphate + NADPH + H(+)</text>
        <dbReference type="Rhea" id="RHEA:11096"/>
        <dbReference type="ChEBI" id="CHEBI:15378"/>
        <dbReference type="ChEBI" id="CHEBI:57597"/>
        <dbReference type="ChEBI" id="CHEBI:57642"/>
        <dbReference type="ChEBI" id="CHEBI:57783"/>
        <dbReference type="ChEBI" id="CHEBI:58349"/>
        <dbReference type="EC" id="1.1.1.94"/>
    </reaction>
</comment>
<dbReference type="UniPathway" id="UPA00940"/>
<feature type="binding site" evidence="10">
    <location>
        <position position="15"/>
    </location>
    <ligand>
        <name>NADPH</name>
        <dbReference type="ChEBI" id="CHEBI:57783"/>
    </ligand>
</feature>
<feature type="binding site" evidence="12">
    <location>
        <begin position="256"/>
        <end position="257"/>
    </location>
    <ligand>
        <name>substrate</name>
    </ligand>
</feature>
<feature type="binding site" evidence="10">
    <location>
        <position position="35"/>
    </location>
    <ligand>
        <name>NADPH</name>
        <dbReference type="ChEBI" id="CHEBI:57783"/>
    </ligand>
</feature>
<feature type="binding site" evidence="10">
    <location>
        <position position="109"/>
    </location>
    <ligand>
        <name>sn-glycerol 3-phosphate</name>
        <dbReference type="ChEBI" id="CHEBI:57597"/>
    </ligand>
</feature>
<keyword evidence="9 10" id="KW-1208">Phospholipid metabolism</keyword>
<comment type="similarity">
    <text evidence="1 10 14">Belongs to the NAD-dependent glycerol-3-phosphate dehydrogenase family.</text>
</comment>
<evidence type="ECO:0000259" key="17">
    <source>
        <dbReference type="Pfam" id="PF07479"/>
    </source>
</evidence>
<evidence type="ECO:0000259" key="16">
    <source>
        <dbReference type="Pfam" id="PF01210"/>
    </source>
</evidence>
<keyword evidence="3 10" id="KW-0547">Nucleotide-binding</keyword>
<dbReference type="InterPro" id="IPR008927">
    <property type="entry name" value="6-PGluconate_DH-like_C_sf"/>
</dbReference>